<dbReference type="SUPFAM" id="SSF47473">
    <property type="entry name" value="EF-hand"/>
    <property type="match status" value="1"/>
</dbReference>
<gene>
    <name evidence="6" type="ORF">Nepgr_028236</name>
</gene>
<accession>A0AAD3TBY9</accession>
<evidence type="ECO:0000256" key="4">
    <source>
        <dbReference type="ARBA" id="ARBA00022837"/>
    </source>
</evidence>
<evidence type="ECO:0000256" key="3">
    <source>
        <dbReference type="ARBA" id="ARBA00022737"/>
    </source>
</evidence>
<dbReference type="InterPro" id="IPR011992">
    <property type="entry name" value="EF-hand-dom_pair"/>
</dbReference>
<proteinExistence type="predicted"/>
<dbReference type="PANTHER" id="PTHR10891">
    <property type="entry name" value="EF-HAND CALCIUM-BINDING DOMAIN CONTAINING PROTEIN"/>
    <property type="match status" value="1"/>
</dbReference>
<dbReference type="PROSITE" id="PS50222">
    <property type="entry name" value="EF_HAND_2"/>
    <property type="match status" value="3"/>
</dbReference>
<comment type="caution">
    <text evidence="6">The sequence shown here is derived from an EMBL/GenBank/DDBJ whole genome shotgun (WGS) entry which is preliminary data.</text>
</comment>
<dbReference type="InterPro" id="IPR018247">
    <property type="entry name" value="EF_Hand_1_Ca_BS"/>
</dbReference>
<keyword evidence="3" id="KW-0677">Repeat</keyword>
<evidence type="ECO:0000313" key="7">
    <source>
        <dbReference type="Proteomes" id="UP001279734"/>
    </source>
</evidence>
<dbReference type="SMART" id="SM00054">
    <property type="entry name" value="EFh"/>
    <property type="match status" value="3"/>
</dbReference>
<comment type="function">
    <text evidence="1">Potential calcium sensor.</text>
</comment>
<dbReference type="InterPro" id="IPR002048">
    <property type="entry name" value="EF_hand_dom"/>
</dbReference>
<dbReference type="Gene3D" id="1.10.238.10">
    <property type="entry name" value="EF-hand"/>
    <property type="match status" value="2"/>
</dbReference>
<dbReference type="FunFam" id="1.10.238.10:FF:000089">
    <property type="entry name" value="calmodulin-like protein 3"/>
    <property type="match status" value="1"/>
</dbReference>
<dbReference type="EMBL" id="BSYO01000031">
    <property type="protein sequence ID" value="GMH26393.1"/>
    <property type="molecule type" value="Genomic_DNA"/>
</dbReference>
<dbReference type="CDD" id="cd00051">
    <property type="entry name" value="EFh"/>
    <property type="match status" value="2"/>
</dbReference>
<dbReference type="Proteomes" id="UP001279734">
    <property type="component" value="Unassembled WGS sequence"/>
</dbReference>
<dbReference type="GO" id="GO:0005509">
    <property type="term" value="F:calcium ion binding"/>
    <property type="evidence" value="ECO:0007669"/>
    <property type="project" value="InterPro"/>
</dbReference>
<name>A0AAD3TBY9_NEPGR</name>
<keyword evidence="2" id="KW-0479">Metal-binding</keyword>
<feature type="domain" description="EF-hand" evidence="5">
    <location>
        <begin position="136"/>
        <end position="171"/>
    </location>
</feature>
<evidence type="ECO:0000256" key="1">
    <source>
        <dbReference type="ARBA" id="ARBA00003291"/>
    </source>
</evidence>
<dbReference type="PROSITE" id="PS00018">
    <property type="entry name" value="EF_HAND_1"/>
    <property type="match status" value="3"/>
</dbReference>
<protein>
    <recommendedName>
        <fullName evidence="5">EF-hand domain-containing protein</fullName>
    </recommendedName>
</protein>
<dbReference type="Pfam" id="PF13499">
    <property type="entry name" value="EF-hand_7"/>
    <property type="match status" value="2"/>
</dbReference>
<sequence>MESVGAERRTATDWSTKRSLSRISSSFRLRCSSLNSLRLRRVFDLFDKNGDGVITADEIDQALVILGLEPDPSDSALDSFIKSFIIEGNEGLTFDDFEALHGSLNATFFQDDRGEETESEENLQLKNECQEDRMSQVESDLTEAFKVFDLNGDGFISAKELQVVLDKLGLPEAKEMNRVDRMISNVDQNHDGFVDFLEFKDMMRPVVIPSS</sequence>
<organism evidence="6 7">
    <name type="scientific">Nepenthes gracilis</name>
    <name type="common">Slender pitcher plant</name>
    <dbReference type="NCBI Taxonomy" id="150966"/>
    <lineage>
        <taxon>Eukaryota</taxon>
        <taxon>Viridiplantae</taxon>
        <taxon>Streptophyta</taxon>
        <taxon>Embryophyta</taxon>
        <taxon>Tracheophyta</taxon>
        <taxon>Spermatophyta</taxon>
        <taxon>Magnoliopsida</taxon>
        <taxon>eudicotyledons</taxon>
        <taxon>Gunneridae</taxon>
        <taxon>Pentapetalae</taxon>
        <taxon>Caryophyllales</taxon>
        <taxon>Nepenthaceae</taxon>
        <taxon>Nepenthes</taxon>
    </lineage>
</organism>
<evidence type="ECO:0000256" key="2">
    <source>
        <dbReference type="ARBA" id="ARBA00022723"/>
    </source>
</evidence>
<feature type="domain" description="EF-hand" evidence="5">
    <location>
        <begin position="174"/>
        <end position="209"/>
    </location>
</feature>
<dbReference type="InterPro" id="IPR039647">
    <property type="entry name" value="EF_hand_pair_protein_CML-like"/>
</dbReference>
<evidence type="ECO:0000259" key="5">
    <source>
        <dbReference type="PROSITE" id="PS50222"/>
    </source>
</evidence>
<dbReference type="AlphaFoldDB" id="A0AAD3TBY9"/>
<keyword evidence="7" id="KW-1185">Reference proteome</keyword>
<feature type="domain" description="EF-hand" evidence="5">
    <location>
        <begin position="34"/>
        <end position="69"/>
    </location>
</feature>
<evidence type="ECO:0000313" key="6">
    <source>
        <dbReference type="EMBL" id="GMH26393.1"/>
    </source>
</evidence>
<keyword evidence="4" id="KW-0106">Calcium</keyword>
<reference evidence="6" key="1">
    <citation type="submission" date="2023-05" db="EMBL/GenBank/DDBJ databases">
        <title>Nepenthes gracilis genome sequencing.</title>
        <authorList>
            <person name="Fukushima K."/>
        </authorList>
    </citation>
    <scope>NUCLEOTIDE SEQUENCE</scope>
    <source>
        <strain evidence="6">SING2019-196</strain>
    </source>
</reference>
<dbReference type="GO" id="GO:0005737">
    <property type="term" value="C:cytoplasm"/>
    <property type="evidence" value="ECO:0007669"/>
    <property type="project" value="UniProtKB-ARBA"/>
</dbReference>